<gene>
    <name evidence="1" type="ORF">C7M71_026630</name>
</gene>
<organism evidence="1 2">
    <name type="scientific">Peterkaempfera bronchialis</name>
    <dbReference type="NCBI Taxonomy" id="2126346"/>
    <lineage>
        <taxon>Bacteria</taxon>
        <taxon>Bacillati</taxon>
        <taxon>Actinomycetota</taxon>
        <taxon>Actinomycetes</taxon>
        <taxon>Kitasatosporales</taxon>
        <taxon>Streptomycetaceae</taxon>
        <taxon>Peterkaempfera</taxon>
    </lineage>
</organism>
<dbReference type="OrthoDB" id="4351002at2"/>
<keyword evidence="2" id="KW-1185">Reference proteome</keyword>
<proteinExistence type="predicted"/>
<evidence type="ECO:0000313" key="1">
    <source>
        <dbReference type="EMBL" id="AXI80444.1"/>
    </source>
</evidence>
<dbReference type="EMBL" id="CP031264">
    <property type="protein sequence ID" value="AXI80444.1"/>
    <property type="molecule type" value="Genomic_DNA"/>
</dbReference>
<dbReference type="RefSeq" id="WP_111489391.1">
    <property type="nucleotide sequence ID" value="NZ_CP031264.1"/>
</dbReference>
<accession>A0A345T389</accession>
<sequence>MNKSVEFNPASHPGLEWSVASYSHLDDKVECFAVADAGNGLVVLANINNDGAVITGTPGELRKLRDAFAAGQYDHLIGA</sequence>
<reference evidence="2" key="1">
    <citation type="submission" date="2018-07" db="EMBL/GenBank/DDBJ databases">
        <title>Streptacidiphilus bronchialis DSM 106435 chromosome.</title>
        <authorList>
            <person name="Batra D."/>
            <person name="Gulvik C.A."/>
        </authorList>
    </citation>
    <scope>NUCLEOTIDE SEQUENCE [LARGE SCALE GENOMIC DNA]</scope>
    <source>
        <strain evidence="2">DSM 106435</strain>
    </source>
</reference>
<name>A0A345T389_9ACTN</name>
<dbReference type="AlphaFoldDB" id="A0A345T389"/>
<dbReference type="Proteomes" id="UP000249340">
    <property type="component" value="Chromosome"/>
</dbReference>
<protein>
    <submittedName>
        <fullName evidence="1">Uncharacterized protein</fullName>
    </submittedName>
</protein>
<dbReference type="KEGG" id="stri:C7M71_026630"/>
<evidence type="ECO:0000313" key="2">
    <source>
        <dbReference type="Proteomes" id="UP000249340"/>
    </source>
</evidence>